<dbReference type="UniPathway" id="UPA00035">
    <property type="reaction ID" value="UER00040"/>
</dbReference>
<keyword evidence="7 12" id="KW-0822">Tryptophan biosynthesis</keyword>
<evidence type="ECO:0000259" key="13">
    <source>
        <dbReference type="Pfam" id="PF00425"/>
    </source>
</evidence>
<proteinExistence type="inferred from homology"/>
<reference evidence="15 16" key="1">
    <citation type="submission" date="2016-10" db="EMBL/GenBank/DDBJ databases">
        <authorList>
            <person name="de Groot N.N."/>
        </authorList>
    </citation>
    <scope>NUCLEOTIDE SEQUENCE [LARGE SCALE GENOMIC DNA]</scope>
    <source>
        <strain evidence="15 16">DSM 44778</strain>
    </source>
</reference>
<gene>
    <name evidence="12" type="primary">trpE</name>
    <name evidence="15" type="ORF">SAMN05421852_11352</name>
</gene>
<evidence type="ECO:0000313" key="16">
    <source>
        <dbReference type="Proteomes" id="UP000199545"/>
    </source>
</evidence>
<evidence type="ECO:0000256" key="1">
    <source>
        <dbReference type="ARBA" id="ARBA00004873"/>
    </source>
</evidence>
<dbReference type="EC" id="4.1.3.27" evidence="4 12"/>
<dbReference type="InterPro" id="IPR015890">
    <property type="entry name" value="Chorismate_C"/>
</dbReference>
<feature type="domain" description="Anthranilate synthase component I N-terminal" evidence="14">
    <location>
        <begin position="28"/>
        <end position="169"/>
    </location>
</feature>
<evidence type="ECO:0000256" key="9">
    <source>
        <dbReference type="ARBA" id="ARBA00023239"/>
    </source>
</evidence>
<evidence type="ECO:0000256" key="8">
    <source>
        <dbReference type="ARBA" id="ARBA00023141"/>
    </source>
</evidence>
<comment type="similarity">
    <text evidence="2 12">Belongs to the anthranilate synthase component I family.</text>
</comment>
<dbReference type="GO" id="GO:0046872">
    <property type="term" value="F:metal ion binding"/>
    <property type="evidence" value="ECO:0007669"/>
    <property type="project" value="UniProtKB-KW"/>
</dbReference>
<comment type="subunit">
    <text evidence="3 12">Heterotetramer consisting of two non-identical subunits: a beta subunit (TrpG) and a large alpha subunit (TrpE).</text>
</comment>
<dbReference type="NCBIfam" id="TIGR00564">
    <property type="entry name" value="trpE_most"/>
    <property type="match status" value="1"/>
</dbReference>
<comment type="pathway">
    <text evidence="1 12">Amino-acid biosynthesis; L-tryptophan biosynthesis; L-tryptophan from chorismate: step 1/5.</text>
</comment>
<dbReference type="GO" id="GO:0004049">
    <property type="term" value="F:anthranilate synthase activity"/>
    <property type="evidence" value="ECO:0007669"/>
    <property type="project" value="UniProtKB-EC"/>
</dbReference>
<accession>A0A1I3SJ22</accession>
<name>A0A1I3SJ22_9BACL</name>
<dbReference type="AlphaFoldDB" id="A0A1I3SJ22"/>
<dbReference type="InterPro" id="IPR019999">
    <property type="entry name" value="Anth_synth_I-like"/>
</dbReference>
<dbReference type="PANTHER" id="PTHR11236">
    <property type="entry name" value="AMINOBENZOATE/ANTHRANILATE SYNTHASE"/>
    <property type="match status" value="1"/>
</dbReference>
<dbReference type="PANTHER" id="PTHR11236:SF9">
    <property type="entry name" value="ANTHRANILATE SYNTHASE COMPONENT 1"/>
    <property type="match status" value="1"/>
</dbReference>
<keyword evidence="9 12" id="KW-0456">Lyase</keyword>
<evidence type="ECO:0000256" key="7">
    <source>
        <dbReference type="ARBA" id="ARBA00022822"/>
    </source>
</evidence>
<dbReference type="GO" id="GO:0000162">
    <property type="term" value="P:L-tryptophan biosynthetic process"/>
    <property type="evidence" value="ECO:0007669"/>
    <property type="project" value="UniProtKB-UniPathway"/>
</dbReference>
<comment type="function">
    <text evidence="10 12">Part of a heterotetrameric complex that catalyzes the two-step biosynthesis of anthranilate, an intermediate in the biosynthesis of L-tryptophan. In the first step, the glutamine-binding beta subunit (TrpG) of anthranilate synthase (AS) provides the glutamine amidotransferase activity which generates ammonia as a substrate that, along with chorismate, is used in the second step, catalyzed by the large alpha subunit of AS (TrpE) to produce anthranilate. In the absence of TrpG, TrpE can synthesize anthranilate directly from chorismate and high concentrations of ammonia.</text>
</comment>
<dbReference type="Proteomes" id="UP000199545">
    <property type="component" value="Unassembled WGS sequence"/>
</dbReference>
<evidence type="ECO:0000256" key="10">
    <source>
        <dbReference type="ARBA" id="ARBA00025634"/>
    </source>
</evidence>
<keyword evidence="16" id="KW-1185">Reference proteome</keyword>
<dbReference type="Gene3D" id="3.60.120.10">
    <property type="entry name" value="Anthranilate synthase"/>
    <property type="match status" value="1"/>
</dbReference>
<keyword evidence="12" id="KW-0479">Metal-binding</keyword>
<protein>
    <recommendedName>
        <fullName evidence="5 12">Anthranilate synthase component 1</fullName>
        <ecNumber evidence="4 12">4.1.3.27</ecNumber>
    </recommendedName>
</protein>
<dbReference type="InterPro" id="IPR006805">
    <property type="entry name" value="Anth_synth_I_N"/>
</dbReference>
<evidence type="ECO:0000256" key="5">
    <source>
        <dbReference type="ARBA" id="ARBA00020653"/>
    </source>
</evidence>
<evidence type="ECO:0000259" key="14">
    <source>
        <dbReference type="Pfam" id="PF04715"/>
    </source>
</evidence>
<sequence length="518" mass="58917">MIYPTYEEVIRLKQDFSMIPICKTIVDDTETPISLFHRFPQAPYSFLFESVEGEQKFARYSFMGTDPFRILIGKDGRYTVMDGKTRLSLQAKDPLDALQWCLSSVRTPRYADYPPFLGGAVGYISYEAIRYFEPVLATSPLKGEGTGAYDIHLMFYDRLLIYDHLKRHIILVKNISIHDQSEQALKAQYQQTIHELESWYQELKKATYQLSILQPSVNPDLKANGTRSNVTKERYIEMVKQAQNHIACGDIFQVVLSQRWTWEQAPSPMTVYRILRQLNPSPYMYYLKLQDETIVGTSPELLVQVNDRMVHTRPIAGSRPRGKNPQEDEALIKDLLQDEKEIAEHVMLVDLGRNDVGRVARYGTVRVTEQMIIEKYSHIMHLVSHVIGELKPECSPLDAVRACFPAGTVSGAPKIRAMEIIAELEPEPRGVYAGAIGYFSFDGNVDTCIAIRTIYFRNGRAYVQAGGGIVADSLPENEYMESVNKAKAMMKALEMARQMEQMGSEQHDSGQIVESIGR</sequence>
<evidence type="ECO:0000256" key="3">
    <source>
        <dbReference type="ARBA" id="ARBA00011575"/>
    </source>
</evidence>
<comment type="cofactor">
    <cofactor evidence="12">
        <name>Mg(2+)</name>
        <dbReference type="ChEBI" id="CHEBI:18420"/>
    </cofactor>
</comment>
<dbReference type="SUPFAM" id="SSF56322">
    <property type="entry name" value="ADC synthase"/>
    <property type="match status" value="1"/>
</dbReference>
<dbReference type="EMBL" id="FORR01000013">
    <property type="protein sequence ID" value="SFJ58420.1"/>
    <property type="molecule type" value="Genomic_DNA"/>
</dbReference>
<dbReference type="Pfam" id="PF04715">
    <property type="entry name" value="Anth_synt_I_N"/>
    <property type="match status" value="1"/>
</dbReference>
<keyword evidence="6 12" id="KW-0028">Amino-acid biosynthesis</keyword>
<dbReference type="PRINTS" id="PR00095">
    <property type="entry name" value="ANTSNTHASEI"/>
</dbReference>
<organism evidence="15 16">
    <name type="scientific">Thermoflavimicrobium dichotomicum</name>
    <dbReference type="NCBI Taxonomy" id="46223"/>
    <lineage>
        <taxon>Bacteria</taxon>
        <taxon>Bacillati</taxon>
        <taxon>Bacillota</taxon>
        <taxon>Bacilli</taxon>
        <taxon>Bacillales</taxon>
        <taxon>Thermoactinomycetaceae</taxon>
        <taxon>Thermoflavimicrobium</taxon>
    </lineage>
</organism>
<evidence type="ECO:0000256" key="4">
    <source>
        <dbReference type="ARBA" id="ARBA00012266"/>
    </source>
</evidence>
<feature type="domain" description="Chorismate-utilising enzyme C-terminal" evidence="13">
    <location>
        <begin position="232"/>
        <end position="485"/>
    </location>
</feature>
<dbReference type="RefSeq" id="WP_245739854.1">
    <property type="nucleotide sequence ID" value="NZ_FORR01000013.1"/>
</dbReference>
<dbReference type="STRING" id="46223.SAMN05421852_11352"/>
<dbReference type="InterPro" id="IPR005256">
    <property type="entry name" value="Anth_synth_I_PabB"/>
</dbReference>
<comment type="catalytic activity">
    <reaction evidence="11 12">
        <text>chorismate + L-glutamine = anthranilate + pyruvate + L-glutamate + H(+)</text>
        <dbReference type="Rhea" id="RHEA:21732"/>
        <dbReference type="ChEBI" id="CHEBI:15361"/>
        <dbReference type="ChEBI" id="CHEBI:15378"/>
        <dbReference type="ChEBI" id="CHEBI:16567"/>
        <dbReference type="ChEBI" id="CHEBI:29748"/>
        <dbReference type="ChEBI" id="CHEBI:29985"/>
        <dbReference type="ChEBI" id="CHEBI:58359"/>
        <dbReference type="EC" id="4.1.3.27"/>
    </reaction>
</comment>
<keyword evidence="12" id="KW-0460">Magnesium</keyword>
<evidence type="ECO:0000256" key="6">
    <source>
        <dbReference type="ARBA" id="ARBA00022605"/>
    </source>
</evidence>
<evidence type="ECO:0000256" key="11">
    <source>
        <dbReference type="ARBA" id="ARBA00047683"/>
    </source>
</evidence>
<dbReference type="Pfam" id="PF00425">
    <property type="entry name" value="Chorismate_bind"/>
    <property type="match status" value="1"/>
</dbReference>
<evidence type="ECO:0000313" key="15">
    <source>
        <dbReference type="EMBL" id="SFJ58420.1"/>
    </source>
</evidence>
<keyword evidence="8 12" id="KW-0057">Aromatic amino acid biosynthesis</keyword>
<evidence type="ECO:0000256" key="2">
    <source>
        <dbReference type="ARBA" id="ARBA00009562"/>
    </source>
</evidence>
<evidence type="ECO:0000256" key="12">
    <source>
        <dbReference type="RuleBase" id="RU364045"/>
    </source>
</evidence>
<dbReference type="InterPro" id="IPR005801">
    <property type="entry name" value="ADC_synthase"/>
</dbReference>